<comment type="caution">
    <text evidence="1">The sequence shown here is derived from an EMBL/GenBank/DDBJ whole genome shotgun (WGS) entry which is preliminary data.</text>
</comment>
<dbReference type="PANTHER" id="PTHR46060:SF1">
    <property type="entry name" value="MARINER MOS1 TRANSPOSASE-LIKE PROTEIN"/>
    <property type="match status" value="1"/>
</dbReference>
<organism evidence="1 2">
    <name type="scientific">Eumeta variegata</name>
    <name type="common">Bagworm moth</name>
    <name type="synonym">Eumeta japonica</name>
    <dbReference type="NCBI Taxonomy" id="151549"/>
    <lineage>
        <taxon>Eukaryota</taxon>
        <taxon>Metazoa</taxon>
        <taxon>Ecdysozoa</taxon>
        <taxon>Arthropoda</taxon>
        <taxon>Hexapoda</taxon>
        <taxon>Insecta</taxon>
        <taxon>Pterygota</taxon>
        <taxon>Neoptera</taxon>
        <taxon>Endopterygota</taxon>
        <taxon>Lepidoptera</taxon>
        <taxon>Glossata</taxon>
        <taxon>Ditrysia</taxon>
        <taxon>Tineoidea</taxon>
        <taxon>Psychidae</taxon>
        <taxon>Oiketicinae</taxon>
        <taxon>Eumeta</taxon>
    </lineage>
</organism>
<gene>
    <name evidence="1" type="ORF">EVAR_12801_1</name>
</gene>
<evidence type="ECO:0000313" key="1">
    <source>
        <dbReference type="EMBL" id="GBP23520.1"/>
    </source>
</evidence>
<keyword evidence="2" id="KW-1185">Reference proteome</keyword>
<sequence length="125" mass="14726">MLIFYYDNKNGLRPQECFKHLSSTFSESARSRSAVFNWFTGFERGRGSFKYEARTGRPPTAVTQENVQAFEKSMQRNRKITNVELEQELGIGLASMQTIIHDHLSLLMRRWRWVPYKLTDEQEDS</sequence>
<evidence type="ECO:0008006" key="3">
    <source>
        <dbReference type="Google" id="ProtNLM"/>
    </source>
</evidence>
<dbReference type="Proteomes" id="UP000299102">
    <property type="component" value="Unassembled WGS sequence"/>
</dbReference>
<dbReference type="InterPro" id="IPR052709">
    <property type="entry name" value="Transposase-MT_Hybrid"/>
</dbReference>
<protein>
    <recommendedName>
        <fullName evidence="3">Mos1 transposase HTH domain-containing protein</fullName>
    </recommendedName>
</protein>
<name>A0A4C1UBK5_EUMVA</name>
<dbReference type="STRING" id="151549.A0A4C1UBK5"/>
<dbReference type="OrthoDB" id="10017160at2759"/>
<dbReference type="EMBL" id="BGZK01000151">
    <property type="protein sequence ID" value="GBP23520.1"/>
    <property type="molecule type" value="Genomic_DNA"/>
</dbReference>
<proteinExistence type="predicted"/>
<evidence type="ECO:0000313" key="2">
    <source>
        <dbReference type="Proteomes" id="UP000299102"/>
    </source>
</evidence>
<accession>A0A4C1UBK5</accession>
<reference evidence="1 2" key="1">
    <citation type="journal article" date="2019" name="Commun. Biol.">
        <title>The bagworm genome reveals a unique fibroin gene that provides high tensile strength.</title>
        <authorList>
            <person name="Kono N."/>
            <person name="Nakamura H."/>
            <person name="Ohtoshi R."/>
            <person name="Tomita M."/>
            <person name="Numata K."/>
            <person name="Arakawa K."/>
        </authorList>
    </citation>
    <scope>NUCLEOTIDE SEQUENCE [LARGE SCALE GENOMIC DNA]</scope>
</reference>
<dbReference type="AlphaFoldDB" id="A0A4C1UBK5"/>
<dbReference type="PANTHER" id="PTHR46060">
    <property type="entry name" value="MARINER MOS1 TRANSPOSASE-LIKE PROTEIN"/>
    <property type="match status" value="1"/>
</dbReference>